<gene>
    <name evidence="3" type="ORF">TraAM80_09319</name>
</gene>
<organism evidence="3 4">
    <name type="scientific">Trypanosoma rangeli</name>
    <dbReference type="NCBI Taxonomy" id="5698"/>
    <lineage>
        <taxon>Eukaryota</taxon>
        <taxon>Discoba</taxon>
        <taxon>Euglenozoa</taxon>
        <taxon>Kinetoplastea</taxon>
        <taxon>Metakinetoplastina</taxon>
        <taxon>Trypanosomatida</taxon>
        <taxon>Trypanosomatidae</taxon>
        <taxon>Trypanosoma</taxon>
        <taxon>Herpetosoma</taxon>
    </lineage>
</organism>
<sequence>MLLRRVKASDARTSASIVAALDESAPSGAGVKPAASTAATNSCGVDEDSVCEARAMTASSSSVMAAVLSRLAEAECCMCRNPSAGPLMLFANTITSDTLYRLRFDASERDAPMALKLNAQIHLCGHAGHKTCVAKMIDRINLILERGSPLTVPSSFGLRSFSCPLCNMVCTGLCPMPTLAANAEERASSASPASLFEGVRSDTLKTTEDVLTLYRLLARAAVGAPSSSSPSGMGALVSPSGLQRLDPGAWALAETLRTIRSQMCVALEWVKAGGEVQYSELLTLLSLLVCIDPKLLAANAAKLTAEFQRKGDELCLLLMQLLHCPATAAVSLAQYTKLLILSSEHDALVNPVSGEKGADAHNKLLIAMWRELGCLTLLKLVILDTFAPEMVQCKDGKVHLTPLNPDTLATLEGRRRAVLAMLRYLLQVPSATEQEDELCTALSALVQHVTVTGGGSEPQTVWLGGIPTPQLMQCKPLLLPYDGPLLWRQLVVCRVFHLAPTFVDLILNTSSAEPCSVCGDNEARRVWCSLCGRSLCLRPLLTPPELYDHARDCGNGIGIYLHPESNVFLVLLTVQERHLHYRGLYADKYGQTSVREFHGRNVPLNDTAVKAWLSLWIRSRWGVQSTVVRKLELGDLRHL</sequence>
<dbReference type="InterPro" id="IPR044046">
    <property type="entry name" value="E3_ligase_UBR-like_C"/>
</dbReference>
<accession>A0A3R7M156</accession>
<keyword evidence="1" id="KW-0479">Metal-binding</keyword>
<comment type="pathway">
    <text evidence="1">Protein modification; protein ubiquitination.</text>
</comment>
<protein>
    <recommendedName>
        <fullName evidence="1">E3 ubiquitin-protein ligase</fullName>
        <ecNumber evidence="1">2.3.2.27</ecNumber>
    </recommendedName>
</protein>
<dbReference type="GO" id="GO:0071596">
    <property type="term" value="P:ubiquitin-dependent protein catabolic process via the N-end rule pathway"/>
    <property type="evidence" value="ECO:0007669"/>
    <property type="project" value="UniProtKB-UniRule"/>
</dbReference>
<keyword evidence="1" id="KW-0863">Zinc-finger</keyword>
<dbReference type="PANTHER" id="PTHR21497">
    <property type="entry name" value="UBIQUITIN LIGASE E3 ALPHA-RELATED"/>
    <property type="match status" value="1"/>
</dbReference>
<dbReference type="EC" id="2.3.2.27" evidence="1"/>
<comment type="function">
    <text evidence="1">Ubiquitin ligase protein which is a component of the N-end rule pathway. Recognizes and binds to proteins bearing specific N-terminal residues that are destabilizing according to the N-end rule, leading to their ubiquitination and subsequent degradation.</text>
</comment>
<reference evidence="3 4" key="1">
    <citation type="journal article" date="2018" name="BMC Genomics">
        <title>Genomic comparison of Trypanosoma conorhini and Trypanosoma rangeli to Trypanosoma cruzi strains of high and low virulence.</title>
        <authorList>
            <person name="Bradwell K.R."/>
            <person name="Koparde V.N."/>
            <person name="Matveyev A.V."/>
            <person name="Serrano M.G."/>
            <person name="Alves J.M."/>
            <person name="Parikh H."/>
            <person name="Huang B."/>
            <person name="Lee V."/>
            <person name="Espinosa-Alvarez O."/>
            <person name="Ortiz P.A."/>
            <person name="Costa-Martins A.G."/>
            <person name="Teixeira M.M."/>
            <person name="Buck G.A."/>
        </authorList>
    </citation>
    <scope>NUCLEOTIDE SEQUENCE [LARGE SCALE GENOMIC DNA]</scope>
    <source>
        <strain evidence="3 4">AM80</strain>
    </source>
</reference>
<dbReference type="GO" id="GO:0000151">
    <property type="term" value="C:ubiquitin ligase complex"/>
    <property type="evidence" value="ECO:0007669"/>
    <property type="project" value="TreeGrafter"/>
</dbReference>
<keyword evidence="3" id="KW-0436">Ligase</keyword>
<keyword evidence="4" id="KW-1185">Reference proteome</keyword>
<dbReference type="GO" id="GO:0061630">
    <property type="term" value="F:ubiquitin protein ligase activity"/>
    <property type="evidence" value="ECO:0007669"/>
    <property type="project" value="UniProtKB-UniRule"/>
</dbReference>
<dbReference type="Proteomes" id="UP000283634">
    <property type="component" value="Unassembled WGS sequence"/>
</dbReference>
<comment type="similarity">
    <text evidence="1">Belongs to the E3 ubiquitin-protein ligase UBR1-like family.</text>
</comment>
<evidence type="ECO:0000259" key="2">
    <source>
        <dbReference type="Pfam" id="PF18995"/>
    </source>
</evidence>
<feature type="domain" description="E3 ubiquitin-protein ligase UBR-like C-terminal" evidence="2">
    <location>
        <begin position="485"/>
        <end position="616"/>
    </location>
</feature>
<dbReference type="EMBL" id="MKGL01000563">
    <property type="protein sequence ID" value="RNE97435.1"/>
    <property type="molecule type" value="Genomic_DNA"/>
</dbReference>
<dbReference type="UniPathway" id="UPA00143"/>
<comment type="catalytic activity">
    <reaction evidence="1">
        <text>S-ubiquitinyl-[E2 ubiquitin-conjugating enzyme]-L-cysteine + [acceptor protein]-L-lysine = [E2 ubiquitin-conjugating enzyme]-L-cysteine + N(6)-ubiquitinyl-[acceptor protein]-L-lysine.</text>
        <dbReference type="EC" id="2.3.2.27"/>
    </reaction>
</comment>
<dbReference type="GO" id="GO:0008270">
    <property type="term" value="F:zinc ion binding"/>
    <property type="evidence" value="ECO:0007669"/>
    <property type="project" value="UniProtKB-UniRule"/>
</dbReference>
<evidence type="ECO:0000313" key="3">
    <source>
        <dbReference type="EMBL" id="RNE97435.1"/>
    </source>
</evidence>
<name>A0A3R7M156_TRYRA</name>
<proteinExistence type="inferred from homology"/>
<evidence type="ECO:0000313" key="4">
    <source>
        <dbReference type="Proteomes" id="UP000283634"/>
    </source>
</evidence>
<dbReference type="Pfam" id="PF18995">
    <property type="entry name" value="PRT6_C"/>
    <property type="match status" value="1"/>
</dbReference>
<dbReference type="PANTHER" id="PTHR21497:SF24">
    <property type="entry name" value="E3 UBIQUITIN-PROTEIN LIGASE UBR1"/>
    <property type="match status" value="1"/>
</dbReference>
<comment type="caution">
    <text evidence="3">The sequence shown here is derived from an EMBL/GenBank/DDBJ whole genome shotgun (WGS) entry which is preliminary data.</text>
</comment>
<dbReference type="InterPro" id="IPR039164">
    <property type="entry name" value="UBR1-like"/>
</dbReference>
<dbReference type="RefSeq" id="XP_029234122.1">
    <property type="nucleotide sequence ID" value="XM_029386011.1"/>
</dbReference>
<evidence type="ECO:0000256" key="1">
    <source>
        <dbReference type="RuleBase" id="RU366018"/>
    </source>
</evidence>
<dbReference type="GeneID" id="40333252"/>
<dbReference type="GO" id="GO:0016567">
    <property type="term" value="P:protein ubiquitination"/>
    <property type="evidence" value="ECO:0007669"/>
    <property type="project" value="UniProtKB-UniRule"/>
</dbReference>
<dbReference type="AlphaFoldDB" id="A0A3R7M156"/>
<dbReference type="GO" id="GO:0016874">
    <property type="term" value="F:ligase activity"/>
    <property type="evidence" value="ECO:0007669"/>
    <property type="project" value="UniProtKB-KW"/>
</dbReference>
<keyword evidence="1" id="KW-0808">Transferase</keyword>
<keyword evidence="1" id="KW-0862">Zinc</keyword>
<keyword evidence="1" id="KW-0833">Ubl conjugation pathway</keyword>
<dbReference type="GO" id="GO:0005737">
    <property type="term" value="C:cytoplasm"/>
    <property type="evidence" value="ECO:0007669"/>
    <property type="project" value="TreeGrafter"/>
</dbReference>